<evidence type="ECO:0000256" key="1">
    <source>
        <dbReference type="SAM" id="SignalP"/>
    </source>
</evidence>
<organism evidence="2 3">
    <name type="scientific">Deinococcus aetherius</name>
    <dbReference type="NCBI Taxonomy" id="200252"/>
    <lineage>
        <taxon>Bacteria</taxon>
        <taxon>Thermotogati</taxon>
        <taxon>Deinococcota</taxon>
        <taxon>Deinococci</taxon>
        <taxon>Deinococcales</taxon>
        <taxon>Deinococcaceae</taxon>
        <taxon>Deinococcus</taxon>
    </lineage>
</organism>
<feature type="chain" id="PRO_5047122644" evidence="1">
    <location>
        <begin position="24"/>
        <end position="393"/>
    </location>
</feature>
<keyword evidence="2" id="KW-0614">Plasmid</keyword>
<reference evidence="2" key="1">
    <citation type="submission" date="2022-07" db="EMBL/GenBank/DDBJ databases">
        <title>Complete Genome Sequence of the Radioresistant Bacterium Deinococcus aetherius ST0316, Isolated from the Air Dust collected in Lower Stratosphere above Japan.</title>
        <authorList>
            <person name="Satoh K."/>
            <person name="Hagiwara K."/>
            <person name="Katsumata K."/>
            <person name="Kubo A."/>
            <person name="Yokobori S."/>
            <person name="Yamagishi A."/>
            <person name="Oono Y."/>
            <person name="Narumi I."/>
        </authorList>
    </citation>
    <scope>NUCLEOTIDE SEQUENCE</scope>
    <source>
        <strain evidence="2">ST0316</strain>
        <plasmid evidence="2">pDAETH-1</plasmid>
    </source>
</reference>
<sequence length="393" mass="42355">MPTVRHTCALSVVALVLTGPATAGGREPGTVFGPLNVDSARDVREVRLAVAPDGAVTVAWTEDTRRPGERFGQGVFVKRLVGGRWAPLGGNLNYSHPRDATTLDLALDEAGRPLLAWNENLAHADIHVFRAWTGTGWTSWDVRRLGQDLTYAARVRALAARSGEPVLAWGVQDTDLPGTRLYVQTWNGRTWARLPALNSGRHVALSPSVALTGGGAPVVAWLEGDAATSDVLVKRWNGAAWVPVGGPLNVRPGTYTFAPVLRLDEEDRPVVAWLEDRGGIDTLFVKRWTGRAWRLLGGALNVDAGKPAERPSLALGADGRVVVAWAEGPEGKRRVYARTWDGRGWRPLVAGSVGAPGHDADFANVGLDGRGRVTLAWRERRGNTHLVLARQVP</sequence>
<dbReference type="SUPFAM" id="SSF89372">
    <property type="entry name" value="Fucose-specific lectin"/>
    <property type="match status" value="2"/>
</dbReference>
<name>A0ABM8AIS0_9DEIO</name>
<evidence type="ECO:0000313" key="3">
    <source>
        <dbReference type="Proteomes" id="UP001064971"/>
    </source>
</evidence>
<dbReference type="EMBL" id="AP026561">
    <property type="protein sequence ID" value="BDP43602.1"/>
    <property type="molecule type" value="Genomic_DNA"/>
</dbReference>
<feature type="signal peptide" evidence="1">
    <location>
        <begin position="1"/>
        <end position="23"/>
    </location>
</feature>
<evidence type="ECO:0000313" key="2">
    <source>
        <dbReference type="EMBL" id="BDP43602.1"/>
    </source>
</evidence>
<proteinExistence type="predicted"/>
<keyword evidence="1" id="KW-0732">Signal</keyword>
<keyword evidence="3" id="KW-1185">Reference proteome</keyword>
<gene>
    <name evidence="2" type="ORF">DAETH_35710</name>
</gene>
<dbReference type="Proteomes" id="UP001064971">
    <property type="component" value="Plasmid pDAETH-1"/>
</dbReference>
<accession>A0ABM8AIS0</accession>
<dbReference type="RefSeq" id="WP_264777480.1">
    <property type="nucleotide sequence ID" value="NZ_AP026561.1"/>
</dbReference>
<protein>
    <submittedName>
        <fullName evidence="2">Uncharacterized protein</fullName>
    </submittedName>
</protein>
<geneLocation type="plasmid" evidence="2 3">
    <name>pDAETH-1</name>
</geneLocation>